<keyword evidence="12 13" id="KW-0472">Membrane</keyword>
<dbReference type="GO" id="GO:0005886">
    <property type="term" value="C:plasma membrane"/>
    <property type="evidence" value="ECO:0007669"/>
    <property type="project" value="UniProtKB-SubCell"/>
</dbReference>
<dbReference type="RefSeq" id="WP_114495598.1">
    <property type="nucleotide sequence ID" value="NZ_QPJW01000001.1"/>
</dbReference>
<dbReference type="InterPro" id="IPR038318">
    <property type="entry name" value="KdpD_sf"/>
</dbReference>
<dbReference type="Gene3D" id="1.20.120.620">
    <property type="entry name" value="Backbone structure of the membrane domain of e. Coli histidine kinase receptor kdpd"/>
    <property type="match status" value="1"/>
</dbReference>
<dbReference type="InterPro" id="IPR036097">
    <property type="entry name" value="HisK_dim/P_sf"/>
</dbReference>
<dbReference type="Gene3D" id="3.40.50.620">
    <property type="entry name" value="HUPs"/>
    <property type="match status" value="1"/>
</dbReference>
<dbReference type="SUPFAM" id="SSF55874">
    <property type="entry name" value="ATPase domain of HSP90 chaperone/DNA topoisomerase II/histidine kinase"/>
    <property type="match status" value="1"/>
</dbReference>
<evidence type="ECO:0000256" key="1">
    <source>
        <dbReference type="ARBA" id="ARBA00000085"/>
    </source>
</evidence>
<dbReference type="InterPro" id="IPR052023">
    <property type="entry name" value="Histidine_kinase_KdpD"/>
</dbReference>
<reference evidence="15 16" key="1">
    <citation type="submission" date="2018-07" db="EMBL/GenBank/DDBJ databases">
        <title>Genomic Encyclopedia of Type Strains, Phase III (KMG-III): the genomes of soil and plant-associated and newly described type strains.</title>
        <authorList>
            <person name="Whitman W."/>
        </authorList>
    </citation>
    <scope>NUCLEOTIDE SEQUENCE [LARGE SCALE GENOMIC DNA]</scope>
    <source>
        <strain evidence="15 16">CECT 8333</strain>
    </source>
</reference>
<keyword evidence="11" id="KW-0902">Two-component regulatory system</keyword>
<evidence type="ECO:0000256" key="2">
    <source>
        <dbReference type="ARBA" id="ARBA00004651"/>
    </source>
</evidence>
<feature type="transmembrane region" description="Helical" evidence="13">
    <location>
        <begin position="445"/>
        <end position="462"/>
    </location>
</feature>
<dbReference type="PANTHER" id="PTHR45569:SF1">
    <property type="entry name" value="SENSOR PROTEIN KDPD"/>
    <property type="match status" value="1"/>
</dbReference>
<evidence type="ECO:0000256" key="3">
    <source>
        <dbReference type="ARBA" id="ARBA00012438"/>
    </source>
</evidence>
<dbReference type="Pfam" id="PF02518">
    <property type="entry name" value="HATPase_c"/>
    <property type="match status" value="1"/>
</dbReference>
<comment type="caution">
    <text evidence="15">The sequence shown here is derived from an EMBL/GenBank/DDBJ whole genome shotgun (WGS) entry which is preliminary data.</text>
</comment>
<evidence type="ECO:0000259" key="14">
    <source>
        <dbReference type="PROSITE" id="PS50109"/>
    </source>
</evidence>
<dbReference type="PRINTS" id="PR00344">
    <property type="entry name" value="BCTRLSENSOR"/>
</dbReference>
<keyword evidence="8 15" id="KW-0418">Kinase</keyword>
<evidence type="ECO:0000313" key="15">
    <source>
        <dbReference type="EMBL" id="RCX23757.1"/>
    </source>
</evidence>
<dbReference type="Gene3D" id="3.40.50.300">
    <property type="entry name" value="P-loop containing nucleotide triphosphate hydrolases"/>
    <property type="match status" value="1"/>
</dbReference>
<dbReference type="InterPro" id="IPR005467">
    <property type="entry name" value="His_kinase_dom"/>
</dbReference>
<evidence type="ECO:0000256" key="12">
    <source>
        <dbReference type="ARBA" id="ARBA00023136"/>
    </source>
</evidence>
<evidence type="ECO:0000256" key="11">
    <source>
        <dbReference type="ARBA" id="ARBA00023012"/>
    </source>
</evidence>
<keyword evidence="9" id="KW-0067">ATP-binding</keyword>
<dbReference type="CDD" id="cd01987">
    <property type="entry name" value="USP_KdpD-like"/>
    <property type="match status" value="1"/>
</dbReference>
<evidence type="ECO:0000256" key="13">
    <source>
        <dbReference type="SAM" id="Phobius"/>
    </source>
</evidence>
<dbReference type="Pfam" id="PF13493">
    <property type="entry name" value="DUF4118"/>
    <property type="match status" value="1"/>
</dbReference>
<evidence type="ECO:0000256" key="4">
    <source>
        <dbReference type="ARBA" id="ARBA00022553"/>
    </source>
</evidence>
<dbReference type="Gene3D" id="3.30.450.40">
    <property type="match status" value="1"/>
</dbReference>
<dbReference type="InterPro" id="IPR025201">
    <property type="entry name" value="KdpD_TM"/>
</dbReference>
<dbReference type="Gene3D" id="1.10.287.130">
    <property type="match status" value="1"/>
</dbReference>
<organism evidence="15 16">
    <name type="scientific">Fontibacillus phaseoli</name>
    <dbReference type="NCBI Taxonomy" id="1416533"/>
    <lineage>
        <taxon>Bacteria</taxon>
        <taxon>Bacillati</taxon>
        <taxon>Bacillota</taxon>
        <taxon>Bacilli</taxon>
        <taxon>Bacillales</taxon>
        <taxon>Paenibacillaceae</taxon>
        <taxon>Fontibacillus</taxon>
    </lineage>
</organism>
<feature type="transmembrane region" description="Helical" evidence="13">
    <location>
        <begin position="474"/>
        <end position="493"/>
    </location>
</feature>
<gene>
    <name evidence="15" type="ORF">DFP94_1011359</name>
</gene>
<dbReference type="PANTHER" id="PTHR45569">
    <property type="entry name" value="SENSOR PROTEIN KDPD"/>
    <property type="match status" value="1"/>
</dbReference>
<dbReference type="AlphaFoldDB" id="A0A369BTL6"/>
<keyword evidence="7" id="KW-0547">Nucleotide-binding</keyword>
<dbReference type="InterPro" id="IPR036890">
    <property type="entry name" value="HATPase_C_sf"/>
</dbReference>
<dbReference type="SUPFAM" id="SSF52402">
    <property type="entry name" value="Adenine nucleotide alpha hydrolases-like"/>
    <property type="match status" value="1"/>
</dbReference>
<evidence type="ECO:0000256" key="5">
    <source>
        <dbReference type="ARBA" id="ARBA00022679"/>
    </source>
</evidence>
<dbReference type="PROSITE" id="PS50109">
    <property type="entry name" value="HIS_KIN"/>
    <property type="match status" value="1"/>
</dbReference>
<dbReference type="InterPro" id="IPR003852">
    <property type="entry name" value="Sig_transdc_His_kinase_KdpD_N"/>
</dbReference>
<keyword evidence="6 13" id="KW-0812">Transmembrane</keyword>
<dbReference type="CDD" id="cd00075">
    <property type="entry name" value="HATPase"/>
    <property type="match status" value="1"/>
</dbReference>
<feature type="domain" description="Histidine kinase" evidence="14">
    <location>
        <begin position="676"/>
        <end position="893"/>
    </location>
</feature>
<dbReference type="InterPro" id="IPR029016">
    <property type="entry name" value="GAF-like_dom_sf"/>
</dbReference>
<dbReference type="GO" id="GO:0005524">
    <property type="term" value="F:ATP binding"/>
    <property type="evidence" value="ECO:0007669"/>
    <property type="project" value="UniProtKB-KW"/>
</dbReference>
<dbReference type="Gene3D" id="3.30.565.10">
    <property type="entry name" value="Histidine kinase-like ATPase, C-terminal domain"/>
    <property type="match status" value="1"/>
</dbReference>
<dbReference type="SUPFAM" id="SSF47384">
    <property type="entry name" value="Homodimeric domain of signal transducing histidine kinase"/>
    <property type="match status" value="1"/>
</dbReference>
<evidence type="ECO:0000256" key="7">
    <source>
        <dbReference type="ARBA" id="ARBA00022741"/>
    </source>
</evidence>
<dbReference type="EMBL" id="QPJW01000001">
    <property type="protein sequence ID" value="RCX23757.1"/>
    <property type="molecule type" value="Genomic_DNA"/>
</dbReference>
<dbReference type="Proteomes" id="UP000253090">
    <property type="component" value="Unassembled WGS sequence"/>
</dbReference>
<protein>
    <recommendedName>
        <fullName evidence="3">histidine kinase</fullName>
        <ecNumber evidence="3">2.7.13.3</ecNumber>
    </recommendedName>
</protein>
<dbReference type="OrthoDB" id="9806130at2"/>
<accession>A0A369BTL6</accession>
<dbReference type="CDD" id="cd00082">
    <property type="entry name" value="HisKA"/>
    <property type="match status" value="1"/>
</dbReference>
<dbReference type="SMART" id="SM00388">
    <property type="entry name" value="HisKA"/>
    <property type="match status" value="1"/>
</dbReference>
<evidence type="ECO:0000256" key="6">
    <source>
        <dbReference type="ARBA" id="ARBA00022692"/>
    </source>
</evidence>
<comment type="catalytic activity">
    <reaction evidence="1">
        <text>ATP + protein L-histidine = ADP + protein N-phospho-L-histidine.</text>
        <dbReference type="EC" id="2.7.13.3"/>
    </reaction>
</comment>
<evidence type="ECO:0000313" key="16">
    <source>
        <dbReference type="Proteomes" id="UP000253090"/>
    </source>
</evidence>
<evidence type="ECO:0000256" key="10">
    <source>
        <dbReference type="ARBA" id="ARBA00022989"/>
    </source>
</evidence>
<proteinExistence type="predicted"/>
<dbReference type="FunFam" id="3.30.565.10:FF:000006">
    <property type="entry name" value="Sensor histidine kinase WalK"/>
    <property type="match status" value="1"/>
</dbReference>
<dbReference type="InterPro" id="IPR004358">
    <property type="entry name" value="Sig_transdc_His_kin-like_C"/>
</dbReference>
<dbReference type="InterPro" id="IPR003594">
    <property type="entry name" value="HATPase_dom"/>
</dbReference>
<keyword evidence="10 13" id="KW-1133">Transmembrane helix</keyword>
<dbReference type="InterPro" id="IPR027417">
    <property type="entry name" value="P-loop_NTPase"/>
</dbReference>
<dbReference type="GO" id="GO:0000155">
    <property type="term" value="F:phosphorelay sensor kinase activity"/>
    <property type="evidence" value="ECO:0007669"/>
    <property type="project" value="InterPro"/>
</dbReference>
<name>A0A369BTL6_9BACL</name>
<dbReference type="Pfam" id="PF00512">
    <property type="entry name" value="HisKA"/>
    <property type="match status" value="1"/>
</dbReference>
<dbReference type="Pfam" id="PF02702">
    <property type="entry name" value="KdpD"/>
    <property type="match status" value="1"/>
</dbReference>
<evidence type="ECO:0000256" key="9">
    <source>
        <dbReference type="ARBA" id="ARBA00022840"/>
    </source>
</evidence>
<dbReference type="EC" id="2.7.13.3" evidence="3"/>
<keyword evidence="5" id="KW-0808">Transferase</keyword>
<evidence type="ECO:0000256" key="8">
    <source>
        <dbReference type="ARBA" id="ARBA00022777"/>
    </source>
</evidence>
<comment type="subcellular location">
    <subcellularLocation>
        <location evidence="2">Cell membrane</location>
        <topology evidence="2">Multi-pass membrane protein</topology>
    </subcellularLocation>
</comment>
<dbReference type="InterPro" id="IPR003661">
    <property type="entry name" value="HisK_dim/P_dom"/>
</dbReference>
<sequence length="898" mass="99875">MATTPIRSGSTPEVTTVNTPQKKRGKLKIFLGYAPGAGTTCAMLRSGLVAQNDGTDVVAGYINPRGRPDTAALIKGLEMLPHTGNANDGHGFQEFELDHALLRKPDLILIDDLAHTNAAGNRHKKRYQDVEELLRAGIHVYTTMDVQQLESLADIVSSITGMSVHDRIPDSVFDSADLVEFVDIEPDTLIGRLKMGKIYSNQETERAHARLFAKEKLNALREIALQRTAAQLNRIGSQIRAQAGRNEYAVKDHILVCLSPAASNKKVIRTAARMAEVFRGQFTALFVETPETKPVTEKNKTGLRENLRLAEQLGAQIATVYGDDVPGQIAEYAKTSHVSKIVLGRSPHQKRGFSKSTVVDKLIDLVPNIETYIIPYSETSFYKRSSIYLKSPVLSLADMAKTVSILAACTLVGAWFNQLGFREANIITVYILGVLLNATVTKGRIYSAICSIMSVIVFNFFFTEPYYSLKATDPGYPVTFLVMLVASFVMSTLTMRVREQALQSAQKAYRTEVLLETSRKLQQAKDSSAIMDETANQMVKLLDRTIIFYSIQQDDLSEPLIYPKKGSAVLQIYTGENEHAVAEWVYRNNKRAGATTDTFSDAHCLYHAVRGGDTVFAIAAIVMDQEEPLEVFEKSLMIAMLGECALAMEKERLNEQQQEIFMQIRQEQLRANLLRQISHDLRTPLTSISGNAGILIGNSEMLSEEQKKGLFTDIYDDAMWLILLVENLLSISRIENGTINLNLQAELMEEVIAEALLHVNRNSEKHMIQTVLEDEWIMARMDTRLIVQVLINLVDNAIKYTQTGSHITISAKRDKHMVLVEVSDDGPGIAEETKAKLFDMFYTANNIRGDGHRGLGLGLSLCKSIVNAHGGTMGVRDHFPRGTVFLFTLQAEEVSVYE</sequence>
<keyword evidence="4" id="KW-0597">Phosphoprotein</keyword>
<keyword evidence="16" id="KW-1185">Reference proteome</keyword>
<dbReference type="InterPro" id="IPR014729">
    <property type="entry name" value="Rossmann-like_a/b/a_fold"/>
</dbReference>
<dbReference type="SMART" id="SM00387">
    <property type="entry name" value="HATPase_c"/>
    <property type="match status" value="1"/>
</dbReference>